<proteinExistence type="predicted"/>
<dbReference type="InterPro" id="IPR011075">
    <property type="entry name" value="TetR_C"/>
</dbReference>
<dbReference type="SUPFAM" id="SSF48498">
    <property type="entry name" value="Tetracyclin repressor-like, C-terminal domain"/>
    <property type="match status" value="1"/>
</dbReference>
<dbReference type="Proteomes" id="UP000254088">
    <property type="component" value="Unassembled WGS sequence"/>
</dbReference>
<feature type="domain" description="Tetracyclin repressor-like C-terminal" evidence="3">
    <location>
        <begin position="5"/>
        <end position="94"/>
    </location>
</feature>
<protein>
    <submittedName>
        <fullName evidence="4">TetR family transcriptional regulator</fullName>
    </submittedName>
</protein>
<name>A0A377E589_ECOLX</name>
<organism evidence="4 5">
    <name type="scientific">Escherichia coli</name>
    <dbReference type="NCBI Taxonomy" id="562"/>
    <lineage>
        <taxon>Bacteria</taxon>
        <taxon>Pseudomonadati</taxon>
        <taxon>Pseudomonadota</taxon>
        <taxon>Gammaproteobacteria</taxon>
        <taxon>Enterobacterales</taxon>
        <taxon>Enterobacteriaceae</taxon>
        <taxon>Escherichia</taxon>
    </lineage>
</organism>
<accession>A0A377E589</accession>
<evidence type="ECO:0000313" key="5">
    <source>
        <dbReference type="Proteomes" id="UP000254088"/>
    </source>
</evidence>
<dbReference type="Gene3D" id="1.10.357.10">
    <property type="entry name" value="Tetracycline Repressor, domain 2"/>
    <property type="match status" value="1"/>
</dbReference>
<dbReference type="EMBL" id="UGEX01000003">
    <property type="protein sequence ID" value="STM58721.1"/>
    <property type="molecule type" value="Genomic_DNA"/>
</dbReference>
<dbReference type="PANTHER" id="PTHR47506">
    <property type="entry name" value="TRANSCRIPTIONAL REGULATORY PROTEIN"/>
    <property type="match status" value="1"/>
</dbReference>
<evidence type="ECO:0000256" key="1">
    <source>
        <dbReference type="ARBA" id="ARBA00023015"/>
    </source>
</evidence>
<dbReference type="Pfam" id="PF16925">
    <property type="entry name" value="TetR_C_13"/>
    <property type="match status" value="1"/>
</dbReference>
<sequence>MESALADYFAAIANCFTSKDTPAGCFMINNCTTLSPDSGDIANTLKSRHAMQERTLQQFYVNDKRAGEIPTHCDVTHLAEFLNCIIQGMSISAREGASLEKTNADCRNDFAFMARTGEISRKKSPSA</sequence>
<dbReference type="AlphaFoldDB" id="A0A377E589"/>
<keyword evidence="2" id="KW-0804">Transcription</keyword>
<evidence type="ECO:0000259" key="3">
    <source>
        <dbReference type="Pfam" id="PF16925"/>
    </source>
</evidence>
<gene>
    <name evidence="4" type="ORF">NCTC10429_05341</name>
</gene>
<dbReference type="InterPro" id="IPR036271">
    <property type="entry name" value="Tet_transcr_reg_TetR-rel_C_sf"/>
</dbReference>
<reference evidence="4 5" key="1">
    <citation type="submission" date="2018-06" db="EMBL/GenBank/DDBJ databases">
        <authorList>
            <consortium name="Pathogen Informatics"/>
            <person name="Doyle S."/>
        </authorList>
    </citation>
    <scope>NUCLEOTIDE SEQUENCE [LARGE SCALE GENOMIC DNA]</scope>
    <source>
        <strain evidence="4 5">NCTC10429</strain>
    </source>
</reference>
<dbReference type="PANTHER" id="PTHR47506:SF1">
    <property type="entry name" value="HTH-TYPE TRANSCRIPTIONAL REGULATOR YJDC"/>
    <property type="match status" value="1"/>
</dbReference>
<evidence type="ECO:0000313" key="4">
    <source>
        <dbReference type="EMBL" id="STM58721.1"/>
    </source>
</evidence>
<keyword evidence="1" id="KW-0805">Transcription regulation</keyword>
<evidence type="ECO:0000256" key="2">
    <source>
        <dbReference type="ARBA" id="ARBA00023163"/>
    </source>
</evidence>